<evidence type="ECO:0000259" key="1">
    <source>
        <dbReference type="Pfam" id="PF01261"/>
    </source>
</evidence>
<protein>
    <submittedName>
        <fullName evidence="2">Endonuclease</fullName>
    </submittedName>
</protein>
<organism evidence="2 3">
    <name type="scientific">Clostridium tagluense</name>
    <dbReference type="NCBI Taxonomy" id="360422"/>
    <lineage>
        <taxon>Bacteria</taxon>
        <taxon>Bacillati</taxon>
        <taxon>Bacillota</taxon>
        <taxon>Clostridia</taxon>
        <taxon>Eubacteriales</taxon>
        <taxon>Clostridiaceae</taxon>
        <taxon>Clostridium</taxon>
    </lineage>
</organism>
<feature type="domain" description="Xylose isomerase-like TIM barrel" evidence="1">
    <location>
        <begin position="94"/>
        <end position="240"/>
    </location>
</feature>
<evidence type="ECO:0000313" key="2">
    <source>
        <dbReference type="EMBL" id="GCD08444.1"/>
    </source>
</evidence>
<keyword evidence="2" id="KW-0378">Hydrolase</keyword>
<gene>
    <name evidence="2" type="ORF">Ctaglu_00670</name>
</gene>
<dbReference type="RefSeq" id="WP_124996923.1">
    <property type="nucleotide sequence ID" value="NZ_BHYK01000001.1"/>
</dbReference>
<keyword evidence="2" id="KW-0255">Endonuclease</keyword>
<dbReference type="EMBL" id="BHYK01000001">
    <property type="protein sequence ID" value="GCD08444.1"/>
    <property type="molecule type" value="Genomic_DNA"/>
</dbReference>
<evidence type="ECO:0000313" key="3">
    <source>
        <dbReference type="Proteomes" id="UP000287872"/>
    </source>
</evidence>
<sequence length="322" mass="37965">MLKLINLSTYKCDMDRFHDNSLEITNLLEKHNMDGVELLNSLMWDENIIPSSIVRGVHLKYYPTWLDFWNNKKSELLRQFGSHEEIKNYFGGTTRQCIIDNYRKEIQQADKIGAEYVVFHVAHVQVEHAYTYDFTYTDEEIIDATSELINEVFKGLNTNIKLLFENLWLPGLTFLNKDMLLRLLKKVNYSNKGFMLDTAHLMNTNFALTNEKEGIQYILDTVNNLGELKKFIKGIHLNCSMSGEYVKEQIQANRKCKLPFNEMKENALFHIMKIDMHKPFSDTNVKRIIDFIDPEYVIYEFITRSLEELEEYITIQNKALQK</sequence>
<dbReference type="Proteomes" id="UP000287872">
    <property type="component" value="Unassembled WGS sequence"/>
</dbReference>
<accession>A0A401UG10</accession>
<keyword evidence="3" id="KW-1185">Reference proteome</keyword>
<reference evidence="2 3" key="1">
    <citation type="submission" date="2018-11" db="EMBL/GenBank/DDBJ databases">
        <title>Genome sequencing and assembly of Clostridium tagluense strain A121.</title>
        <authorList>
            <person name="Murakami T."/>
            <person name="Segawa T."/>
            <person name="Shcherbakova V.A."/>
            <person name="Mori H."/>
            <person name="Yoshimura Y."/>
        </authorList>
    </citation>
    <scope>NUCLEOTIDE SEQUENCE [LARGE SCALE GENOMIC DNA]</scope>
    <source>
        <strain evidence="2 3">A121</strain>
    </source>
</reference>
<dbReference type="Gene3D" id="3.20.20.150">
    <property type="entry name" value="Divalent-metal-dependent TIM barrel enzymes"/>
    <property type="match status" value="1"/>
</dbReference>
<dbReference type="GO" id="GO:0004519">
    <property type="term" value="F:endonuclease activity"/>
    <property type="evidence" value="ECO:0007669"/>
    <property type="project" value="UniProtKB-KW"/>
</dbReference>
<dbReference type="InterPro" id="IPR036237">
    <property type="entry name" value="Xyl_isomerase-like_sf"/>
</dbReference>
<dbReference type="OrthoDB" id="6253202at2"/>
<name>A0A401UG10_9CLOT</name>
<keyword evidence="2" id="KW-0540">Nuclease</keyword>
<comment type="caution">
    <text evidence="2">The sequence shown here is derived from an EMBL/GenBank/DDBJ whole genome shotgun (WGS) entry which is preliminary data.</text>
</comment>
<dbReference type="SUPFAM" id="SSF51658">
    <property type="entry name" value="Xylose isomerase-like"/>
    <property type="match status" value="1"/>
</dbReference>
<dbReference type="InterPro" id="IPR013022">
    <property type="entry name" value="Xyl_isomerase-like_TIM-brl"/>
</dbReference>
<dbReference type="Pfam" id="PF01261">
    <property type="entry name" value="AP_endonuc_2"/>
    <property type="match status" value="1"/>
</dbReference>
<dbReference type="AlphaFoldDB" id="A0A401UG10"/>
<proteinExistence type="predicted"/>